<evidence type="ECO:0000313" key="5">
    <source>
        <dbReference type="Proteomes" id="UP001271007"/>
    </source>
</evidence>
<gene>
    <name evidence="4" type="ORF">LTR09_002630</name>
</gene>
<dbReference type="GO" id="GO:0016491">
    <property type="term" value="F:oxidoreductase activity"/>
    <property type="evidence" value="ECO:0007669"/>
    <property type="project" value="UniProtKB-KW"/>
</dbReference>
<proteinExistence type="inferred from homology"/>
<keyword evidence="5" id="KW-1185">Reference proteome</keyword>
<reference evidence="4" key="1">
    <citation type="submission" date="2023-04" db="EMBL/GenBank/DDBJ databases">
        <title>Black Yeasts Isolated from many extreme environments.</title>
        <authorList>
            <person name="Coleine C."/>
            <person name="Stajich J.E."/>
            <person name="Selbmann L."/>
        </authorList>
    </citation>
    <scope>NUCLEOTIDE SEQUENCE</scope>
    <source>
        <strain evidence="4">CCFEE 5312</strain>
    </source>
</reference>
<name>A0AAJ0GG19_9PEZI</name>
<comment type="similarity">
    <text evidence="2">Belongs to the asaB hydroxylase/desaturase family.</text>
</comment>
<dbReference type="AlphaFoldDB" id="A0AAJ0GG19"/>
<keyword evidence="1" id="KW-0560">Oxidoreductase</keyword>
<dbReference type="EMBL" id="JAWDJX010000005">
    <property type="protein sequence ID" value="KAK3056837.1"/>
    <property type="molecule type" value="Genomic_DNA"/>
</dbReference>
<evidence type="ECO:0000256" key="3">
    <source>
        <dbReference type="SAM" id="MobiDB-lite"/>
    </source>
</evidence>
<feature type="region of interest" description="Disordered" evidence="3">
    <location>
        <begin position="1"/>
        <end position="25"/>
    </location>
</feature>
<sequence>MSLTTTTIAKEANLSEPEGMPPQPRNVEAYVGYCANEAGEMLVGTFPRPGEPTVDVVSWTMAPKLIHDLRGSDDKFTLETAGFQLLRHKSRFEDWTPDEDVRKAYMEEMQEVVQELTGASKALAYDYRLRHLQGPARGTHVDLNDKALFWRLHRAFGDEAHDLIREYRIQAITVWRPFRIVYKDPLAIMDGRSCSQSEFVEYNVRKADAGSHVYETMSYVLVPSDAHRWYYLHEQKEDECWLIKNYDTEDNRGPRFTPHVSFMDKAYEGREKRESVEVRLFVFHEKEIV</sequence>
<accession>A0AAJ0GG19</accession>
<dbReference type="PANTHER" id="PTHR34598:SF3">
    <property type="entry name" value="OXIDOREDUCTASE AN1597"/>
    <property type="match status" value="1"/>
</dbReference>
<protein>
    <submittedName>
        <fullName evidence="4">Uncharacterized protein</fullName>
    </submittedName>
</protein>
<dbReference type="PANTHER" id="PTHR34598">
    <property type="entry name" value="BLL6449 PROTEIN"/>
    <property type="match status" value="1"/>
</dbReference>
<dbReference type="Proteomes" id="UP001271007">
    <property type="component" value="Unassembled WGS sequence"/>
</dbReference>
<comment type="caution">
    <text evidence="4">The sequence shown here is derived from an EMBL/GenBank/DDBJ whole genome shotgun (WGS) entry which is preliminary data.</text>
</comment>
<dbReference type="NCBIfam" id="NF041278">
    <property type="entry name" value="CmcJ_NvfI_EfuI"/>
    <property type="match status" value="1"/>
</dbReference>
<evidence type="ECO:0000256" key="1">
    <source>
        <dbReference type="ARBA" id="ARBA00023002"/>
    </source>
</evidence>
<evidence type="ECO:0000313" key="4">
    <source>
        <dbReference type="EMBL" id="KAK3056837.1"/>
    </source>
</evidence>
<evidence type="ECO:0000256" key="2">
    <source>
        <dbReference type="ARBA" id="ARBA00023604"/>
    </source>
</evidence>
<organism evidence="4 5">
    <name type="scientific">Extremus antarcticus</name>
    <dbReference type="NCBI Taxonomy" id="702011"/>
    <lineage>
        <taxon>Eukaryota</taxon>
        <taxon>Fungi</taxon>
        <taxon>Dikarya</taxon>
        <taxon>Ascomycota</taxon>
        <taxon>Pezizomycotina</taxon>
        <taxon>Dothideomycetes</taxon>
        <taxon>Dothideomycetidae</taxon>
        <taxon>Mycosphaerellales</taxon>
        <taxon>Extremaceae</taxon>
        <taxon>Extremus</taxon>
    </lineage>
</organism>
<dbReference type="InterPro" id="IPR044053">
    <property type="entry name" value="AsaB-like"/>
</dbReference>